<dbReference type="RefSeq" id="XP_043006034.1">
    <property type="nucleotide sequence ID" value="XM_043156249.1"/>
</dbReference>
<gene>
    <name evidence="1" type="ORF">E1B28_011236</name>
</gene>
<dbReference type="EMBL" id="CM032187">
    <property type="protein sequence ID" value="KAG7089564.1"/>
    <property type="molecule type" value="Genomic_DNA"/>
</dbReference>
<comment type="caution">
    <text evidence="1">The sequence shown here is derived from an EMBL/GenBank/DDBJ whole genome shotgun (WGS) entry which is preliminary data.</text>
</comment>
<reference evidence="1" key="1">
    <citation type="journal article" date="2021" name="Genome Biol. Evol.">
        <title>The assembled and annotated genome of the fairy-ring fungus Marasmius oreades.</title>
        <authorList>
            <person name="Hiltunen M."/>
            <person name="Ament-Velasquez S.L."/>
            <person name="Johannesson H."/>
        </authorList>
    </citation>
    <scope>NUCLEOTIDE SEQUENCE</scope>
    <source>
        <strain evidence="1">03SP1</strain>
    </source>
</reference>
<organism evidence="1 2">
    <name type="scientific">Marasmius oreades</name>
    <name type="common">fairy-ring Marasmius</name>
    <dbReference type="NCBI Taxonomy" id="181124"/>
    <lineage>
        <taxon>Eukaryota</taxon>
        <taxon>Fungi</taxon>
        <taxon>Dikarya</taxon>
        <taxon>Basidiomycota</taxon>
        <taxon>Agaricomycotina</taxon>
        <taxon>Agaricomycetes</taxon>
        <taxon>Agaricomycetidae</taxon>
        <taxon>Agaricales</taxon>
        <taxon>Marasmiineae</taxon>
        <taxon>Marasmiaceae</taxon>
        <taxon>Marasmius</taxon>
    </lineage>
</organism>
<dbReference type="Proteomes" id="UP001049176">
    <property type="component" value="Chromosome 7"/>
</dbReference>
<keyword evidence="2" id="KW-1185">Reference proteome</keyword>
<evidence type="ECO:0000313" key="2">
    <source>
        <dbReference type="Proteomes" id="UP001049176"/>
    </source>
</evidence>
<proteinExistence type="predicted"/>
<dbReference type="GeneID" id="66080311"/>
<protein>
    <submittedName>
        <fullName evidence="1">Uncharacterized protein</fullName>
    </submittedName>
</protein>
<dbReference type="AlphaFoldDB" id="A0A9P7RTQ3"/>
<dbReference type="OrthoDB" id="2579508at2759"/>
<sequence length="339" mass="39494">MRGTDNLREYLQEAILPKMMHNPNSPPMPLPGHKSHLNNLKVRPESWRRLESMYLLQEECQFATAVSTWAESKIPRRPLEEDDEDPVSGVSLTVPCPNASRYEIPLYKETRPDNIARLFKWIDTYPLTTVERTMHLLHPELKKWRFSLPDDYHSPGDINIFQHFMWKLSEEGIGRLNPAGLRVVQRKQVVIAFQPPWVLSPQDMKAFVRCRSYPTYRAPGHAYPTELQSEERLWGRLWDLCVHRNTPWFVLTSYHQWVFGRFSDRWTAAHITDIYEWNASSPTIIECLAFWTANAMDLTNFALPQVCESDSKSMACQTICTVYDAMVQGNRAAIALYHL</sequence>
<accession>A0A9P7RTQ3</accession>
<name>A0A9P7RTQ3_9AGAR</name>
<evidence type="ECO:0000313" key="1">
    <source>
        <dbReference type="EMBL" id="KAG7089564.1"/>
    </source>
</evidence>
<dbReference type="KEGG" id="more:E1B28_011236"/>